<evidence type="ECO:0000256" key="2">
    <source>
        <dbReference type="SAM" id="MobiDB-lite"/>
    </source>
</evidence>
<accession>A0AAJ7WN37</accession>
<keyword evidence="1" id="KW-0175">Coiled coil</keyword>
<evidence type="ECO:0000256" key="1">
    <source>
        <dbReference type="SAM" id="Coils"/>
    </source>
</evidence>
<dbReference type="RefSeq" id="XP_032802598.1">
    <property type="nucleotide sequence ID" value="XM_032946707.1"/>
</dbReference>
<feature type="region of interest" description="Disordered" evidence="2">
    <location>
        <begin position="169"/>
        <end position="190"/>
    </location>
</feature>
<feature type="coiled-coil region" evidence="1">
    <location>
        <begin position="480"/>
        <end position="539"/>
    </location>
</feature>
<proteinExistence type="predicted"/>
<evidence type="ECO:0000313" key="4">
    <source>
        <dbReference type="RefSeq" id="XP_032802598.1"/>
    </source>
</evidence>
<protein>
    <submittedName>
        <fullName evidence="4">Uncharacterized protein LOC116938946 isoform X2</fullName>
    </submittedName>
</protein>
<sequence length="617" mass="68547">MSESSGIVPMENVPMENVPPSETQGLTPGQGHKLRDGIPMSLGTPFRGARELPRSPLATPGQPTQLKLDFSENSDVSRDASAFERVAEELNDGKVGKRKAVEHEEMASPKRRLIDYPKPGNLLHPGRQIPRTPAPGILPALPSQLFYYEACDIDQQGPVAGQSDLLVMPAKHQTTQPDKHKKGKEKKLEPMKIVNKLVENLASNTIPTGRQLPRTPPTDVPSSEETPAPTLEQTAAPGGRQNNLPSQAACETHENPALQSQVEPANLATAEDMHKLDGANTSNAIAAEIMDDNQRGVNNQDVENTSQFAEQCLKVSLPNNEVEDQTTGQINTNAEANTNCSIPLTRGVAEVKYMVKELGGYEQCTPDLVFLEHKRHLDLLSKLKEEHLLLTRQHKKLAENKEYIVASLEKVQQDADKMTEHVMSTVQQALKLQGSGGRSIEDLADAIALLPSLNIALLRRQQQLQAARGKQLSLEVERRTAELLAEKSHLELAIREKQEEYQKVVVEASVKLQQEEGEVKKLQAVLERHKQSVKATKLKTSELHRALQEDLRQSEGGAREAAVPPRDPEQQRAKARLRRLKQRKECAERREKMINDMLAKPLSLTYRHHQSRLTLPV</sequence>
<organism evidence="3 4">
    <name type="scientific">Petromyzon marinus</name>
    <name type="common">Sea lamprey</name>
    <dbReference type="NCBI Taxonomy" id="7757"/>
    <lineage>
        <taxon>Eukaryota</taxon>
        <taxon>Metazoa</taxon>
        <taxon>Chordata</taxon>
        <taxon>Craniata</taxon>
        <taxon>Vertebrata</taxon>
        <taxon>Cyclostomata</taxon>
        <taxon>Hyperoartia</taxon>
        <taxon>Petromyzontiformes</taxon>
        <taxon>Petromyzontidae</taxon>
        <taxon>Petromyzon</taxon>
    </lineage>
</organism>
<dbReference type="AlphaFoldDB" id="A0AAJ7WN37"/>
<reference evidence="4" key="1">
    <citation type="submission" date="2025-08" db="UniProtKB">
        <authorList>
            <consortium name="RefSeq"/>
        </authorList>
    </citation>
    <scope>IDENTIFICATION</scope>
    <source>
        <tissue evidence="4">Sperm</tissue>
    </source>
</reference>
<gene>
    <name evidence="4" type="primary">LOC116938946</name>
</gene>
<feature type="region of interest" description="Disordered" evidence="2">
    <location>
        <begin position="203"/>
        <end position="257"/>
    </location>
</feature>
<name>A0AAJ7WN37_PETMA</name>
<keyword evidence="3" id="KW-1185">Reference proteome</keyword>
<feature type="region of interest" description="Disordered" evidence="2">
    <location>
        <begin position="549"/>
        <end position="573"/>
    </location>
</feature>
<feature type="region of interest" description="Disordered" evidence="2">
    <location>
        <begin position="1"/>
        <end position="73"/>
    </location>
</feature>
<evidence type="ECO:0000313" key="3">
    <source>
        <dbReference type="Proteomes" id="UP001318040"/>
    </source>
</evidence>
<dbReference type="Proteomes" id="UP001318040">
    <property type="component" value="Chromosome 5"/>
</dbReference>